<dbReference type="InterPro" id="IPR023087">
    <property type="entry name" value="Flg_Motor_Flig_C"/>
</dbReference>
<evidence type="ECO:0000256" key="3">
    <source>
        <dbReference type="ARBA" id="ARBA00010299"/>
    </source>
</evidence>
<keyword evidence="9" id="KW-0975">Bacterial flagellum</keyword>
<dbReference type="InterPro" id="IPR011002">
    <property type="entry name" value="FliG_a-hlx"/>
</dbReference>
<proteinExistence type="inferred from homology"/>
<dbReference type="InterPro" id="IPR028263">
    <property type="entry name" value="FliG_N"/>
</dbReference>
<dbReference type="Pfam" id="PF14842">
    <property type="entry name" value="FliG_N"/>
    <property type="match status" value="1"/>
</dbReference>
<dbReference type="PANTHER" id="PTHR30534:SF0">
    <property type="entry name" value="FLAGELLAR MOTOR SWITCH PROTEIN FLIG"/>
    <property type="match status" value="1"/>
</dbReference>
<feature type="domain" description="Flagellar motor switch protein FliG C-terminal" evidence="10">
    <location>
        <begin position="215"/>
        <end position="319"/>
    </location>
</feature>
<dbReference type="GO" id="GO:0071973">
    <property type="term" value="P:bacterial-type flagellum-dependent cell motility"/>
    <property type="evidence" value="ECO:0007669"/>
    <property type="project" value="InterPro"/>
</dbReference>
<evidence type="ECO:0000256" key="7">
    <source>
        <dbReference type="ARBA" id="ARBA00022779"/>
    </source>
</evidence>
<name>A0A369KQ96_9BACT</name>
<keyword evidence="14" id="KW-1185">Reference proteome</keyword>
<dbReference type="Gene3D" id="1.10.220.30">
    <property type="match status" value="3"/>
</dbReference>
<dbReference type="Pfam" id="PF01706">
    <property type="entry name" value="FliG_C"/>
    <property type="match status" value="1"/>
</dbReference>
<reference evidence="13" key="1">
    <citation type="submission" date="2018-04" db="EMBL/GenBank/DDBJ databases">
        <title>Draft genome sequence of the Candidatus Spirobacillus cienkowskii, a pathogen of freshwater Daphnia species, reconstructed from hemolymph metagenomic reads.</title>
        <authorList>
            <person name="Bresciani L."/>
            <person name="Lemos L.N."/>
            <person name="Wale N."/>
            <person name="Lin J.Y."/>
            <person name="Fernandes G.R."/>
            <person name="Duffy M.A."/>
            <person name="Rodrigues J.M."/>
        </authorList>
    </citation>
    <scope>NUCLEOTIDE SEQUENCE [LARGE SCALE GENOMIC DNA]</scope>
    <source>
        <strain evidence="13">Binning01</strain>
    </source>
</reference>
<dbReference type="AlphaFoldDB" id="A0A369KQ96"/>
<comment type="caution">
    <text evidence="13">The sequence shown here is derived from an EMBL/GenBank/DDBJ whole genome shotgun (WGS) entry which is preliminary data.</text>
</comment>
<dbReference type="Proteomes" id="UP000253934">
    <property type="component" value="Unassembled WGS sequence"/>
</dbReference>
<evidence type="ECO:0000256" key="8">
    <source>
        <dbReference type="ARBA" id="ARBA00023136"/>
    </source>
</evidence>
<evidence type="ECO:0000256" key="2">
    <source>
        <dbReference type="ARBA" id="ARBA00004413"/>
    </source>
</evidence>
<dbReference type="InterPro" id="IPR000090">
    <property type="entry name" value="Flg_Motor_Flig"/>
</dbReference>
<dbReference type="GO" id="GO:0006935">
    <property type="term" value="P:chemotaxis"/>
    <property type="evidence" value="ECO:0007669"/>
    <property type="project" value="UniProtKB-KW"/>
</dbReference>
<evidence type="ECO:0000256" key="1">
    <source>
        <dbReference type="ARBA" id="ARBA00004117"/>
    </source>
</evidence>
<dbReference type="GO" id="GO:0003774">
    <property type="term" value="F:cytoskeletal motor activity"/>
    <property type="evidence" value="ECO:0007669"/>
    <property type="project" value="InterPro"/>
</dbReference>
<organism evidence="13 14">
    <name type="scientific">Spirobacillus cienkowskii</name>
    <dbReference type="NCBI Taxonomy" id="495820"/>
    <lineage>
        <taxon>Bacteria</taxon>
        <taxon>Pseudomonadati</taxon>
        <taxon>Bdellovibrionota</taxon>
        <taxon>Oligoflexia</taxon>
        <taxon>Silvanigrellales</taxon>
        <taxon>Spirobacillus</taxon>
    </lineage>
</organism>
<evidence type="ECO:0000259" key="11">
    <source>
        <dbReference type="Pfam" id="PF14841"/>
    </source>
</evidence>
<accession>A0A369KQ96</accession>
<keyword evidence="8" id="KW-0472">Membrane</keyword>
<dbReference type="Pfam" id="PF14841">
    <property type="entry name" value="FliG_M"/>
    <property type="match status" value="1"/>
</dbReference>
<comment type="subcellular location">
    <subcellularLocation>
        <location evidence="1">Bacterial flagellum basal body</location>
    </subcellularLocation>
    <subcellularLocation>
        <location evidence="2">Cell membrane</location>
        <topology evidence="2">Peripheral membrane protein</topology>
        <orientation evidence="2">Cytoplasmic side</orientation>
    </subcellularLocation>
</comment>
<dbReference type="PANTHER" id="PTHR30534">
    <property type="entry name" value="FLAGELLAR MOTOR SWITCH PROTEIN FLIG"/>
    <property type="match status" value="1"/>
</dbReference>
<feature type="domain" description="Flagellar motor switch protein FliG N-terminal" evidence="12">
    <location>
        <begin position="1"/>
        <end position="96"/>
    </location>
</feature>
<comment type="similarity">
    <text evidence="3">Belongs to the FliG family.</text>
</comment>
<gene>
    <name evidence="13" type="ORF">DCC88_09620</name>
</gene>
<dbReference type="GO" id="GO:0009425">
    <property type="term" value="C:bacterial-type flagellum basal body"/>
    <property type="evidence" value="ECO:0007669"/>
    <property type="project" value="UniProtKB-SubCell"/>
</dbReference>
<keyword evidence="5" id="KW-1003">Cell membrane</keyword>
<evidence type="ECO:0000313" key="13">
    <source>
        <dbReference type="EMBL" id="RDB35540.1"/>
    </source>
</evidence>
<protein>
    <recommendedName>
        <fullName evidence="4">Flagellar motor switch protein FliG</fullName>
    </recommendedName>
</protein>
<dbReference type="InterPro" id="IPR032779">
    <property type="entry name" value="FliG_M"/>
</dbReference>
<evidence type="ECO:0000256" key="6">
    <source>
        <dbReference type="ARBA" id="ARBA00022500"/>
    </source>
</evidence>
<evidence type="ECO:0000256" key="9">
    <source>
        <dbReference type="ARBA" id="ARBA00023143"/>
    </source>
</evidence>
<feature type="domain" description="Flagellar motor switch protein FliG middle" evidence="11">
    <location>
        <begin position="115"/>
        <end position="180"/>
    </location>
</feature>
<evidence type="ECO:0000256" key="5">
    <source>
        <dbReference type="ARBA" id="ARBA00022475"/>
    </source>
</evidence>
<dbReference type="PRINTS" id="PR00954">
    <property type="entry name" value="FLGMOTORFLIG"/>
</dbReference>
<dbReference type="EMBL" id="QOVW01000082">
    <property type="protein sequence ID" value="RDB35540.1"/>
    <property type="molecule type" value="Genomic_DNA"/>
</dbReference>
<evidence type="ECO:0000259" key="12">
    <source>
        <dbReference type="Pfam" id="PF14842"/>
    </source>
</evidence>
<sequence length="327" mass="37399">MTPGQKAAAILALIGEDNAGKIIQKIPKHEVKKILRSYQRLPYLTESDIEKIAKEFLKIIKDLDSEHNKFTLENAKKILKQANSTLKDDKWIDSLSDSFLIEEIRKLILEIDEKILIRGLKNEHPQTMSLILSICSAEKSSALFKLLDENVRCEIILRISQMNYVDTQELENVHEELDKLQKNRAIQETSPGGYEKILNVLQAASVEQREKLLKGIEEKDPKLAEKLLYGLISLSRLAELDPKYLSLLCSQLTDTTIALALRMETPEIKEKFLLAMSKKRRHILEEDIQNSKYPKKDVEKAVAEVVKKALELKDAGKIVFPWETTLV</sequence>
<dbReference type="SUPFAM" id="SSF48029">
    <property type="entry name" value="FliG"/>
    <property type="match status" value="2"/>
</dbReference>
<keyword evidence="6" id="KW-0145">Chemotaxis</keyword>
<keyword evidence="7" id="KW-0283">Flagellar rotation</keyword>
<evidence type="ECO:0000313" key="14">
    <source>
        <dbReference type="Proteomes" id="UP000253934"/>
    </source>
</evidence>
<evidence type="ECO:0000256" key="4">
    <source>
        <dbReference type="ARBA" id="ARBA00021870"/>
    </source>
</evidence>
<evidence type="ECO:0000259" key="10">
    <source>
        <dbReference type="Pfam" id="PF01706"/>
    </source>
</evidence>
<dbReference type="GO" id="GO:0005886">
    <property type="term" value="C:plasma membrane"/>
    <property type="evidence" value="ECO:0007669"/>
    <property type="project" value="UniProtKB-SubCell"/>
</dbReference>